<dbReference type="PROSITE" id="PS50893">
    <property type="entry name" value="ABC_TRANSPORTER_2"/>
    <property type="match status" value="1"/>
</dbReference>
<sequence length="239" mass="26730">MLKVTRLTKTFKKTTAVDNISFTLNDGDIVGLLGPNGAGKSTTIKTIAGLLRKNTGEITIAGHKNTLLEAKKHFTYVPEVPELYDMLTVREHLQFIAYAYDVPDWKEKVEGLFARYDLLDKQEKLAKELSKGMKQKVSICSGLLPNPDLYLFDEPMIGLDPKAIRETKRIFQELSAQGKTIFISTHLLDSIENLCHRVLVMKNGRIIADGDRAALKAQLGDGSKDYTLEELFLEVTGDE</sequence>
<dbReference type="SUPFAM" id="SSF52540">
    <property type="entry name" value="P-loop containing nucleoside triphosphate hydrolases"/>
    <property type="match status" value="1"/>
</dbReference>
<keyword evidence="3 5" id="KW-0067">ATP-binding</keyword>
<evidence type="ECO:0000256" key="3">
    <source>
        <dbReference type="ARBA" id="ARBA00022840"/>
    </source>
</evidence>
<dbReference type="EMBL" id="CP121694">
    <property type="protein sequence ID" value="WRO21662.1"/>
    <property type="molecule type" value="Genomic_DNA"/>
</dbReference>
<dbReference type="InterPro" id="IPR003439">
    <property type="entry name" value="ABC_transporter-like_ATP-bd"/>
</dbReference>
<proteinExistence type="predicted"/>
<protein>
    <submittedName>
        <fullName evidence="5">ABC transporter ATP-binding protein</fullName>
    </submittedName>
</protein>
<reference evidence="5 6" key="1">
    <citation type="submission" date="2023-04" db="EMBL/GenBank/DDBJ databases">
        <authorList>
            <person name="Hsu D."/>
        </authorList>
    </citation>
    <scope>NUCLEOTIDE SEQUENCE [LARGE SCALE GENOMIC DNA]</scope>
    <source>
        <strain evidence="5 6">MK1</strain>
    </source>
</reference>
<dbReference type="CDD" id="cd03230">
    <property type="entry name" value="ABC_DR_subfamily_A"/>
    <property type="match status" value="1"/>
</dbReference>
<dbReference type="SMART" id="SM00382">
    <property type="entry name" value="AAA"/>
    <property type="match status" value="1"/>
</dbReference>
<dbReference type="Gene3D" id="3.40.50.300">
    <property type="entry name" value="P-loop containing nucleotide triphosphate hydrolases"/>
    <property type="match status" value="1"/>
</dbReference>
<keyword evidence="1" id="KW-0813">Transport</keyword>
<evidence type="ECO:0000256" key="2">
    <source>
        <dbReference type="ARBA" id="ARBA00022741"/>
    </source>
</evidence>
<evidence type="ECO:0000259" key="4">
    <source>
        <dbReference type="PROSITE" id="PS50893"/>
    </source>
</evidence>
<dbReference type="InterPro" id="IPR027417">
    <property type="entry name" value="P-loop_NTPase"/>
</dbReference>
<keyword evidence="2" id="KW-0547">Nucleotide-binding</keyword>
<evidence type="ECO:0000313" key="5">
    <source>
        <dbReference type="EMBL" id="WRO21662.1"/>
    </source>
</evidence>
<dbReference type="InterPro" id="IPR003593">
    <property type="entry name" value="AAA+_ATPase"/>
</dbReference>
<name>A0AAU0UMR2_9FIRM</name>
<dbReference type="AlphaFoldDB" id="A0AAU0UMR2"/>
<dbReference type="PROSITE" id="PS00211">
    <property type="entry name" value="ABC_TRANSPORTER_1"/>
    <property type="match status" value="1"/>
</dbReference>
<organism evidence="5 6">
    <name type="scientific">Metallumcola ferriviriculae</name>
    <dbReference type="NCBI Taxonomy" id="3039180"/>
    <lineage>
        <taxon>Bacteria</taxon>
        <taxon>Bacillati</taxon>
        <taxon>Bacillota</taxon>
        <taxon>Clostridia</taxon>
        <taxon>Neomoorellales</taxon>
        <taxon>Desulfitibacteraceae</taxon>
        <taxon>Metallumcola</taxon>
    </lineage>
</organism>
<dbReference type="GO" id="GO:0005524">
    <property type="term" value="F:ATP binding"/>
    <property type="evidence" value="ECO:0007669"/>
    <property type="project" value="UniProtKB-KW"/>
</dbReference>
<evidence type="ECO:0000256" key="1">
    <source>
        <dbReference type="ARBA" id="ARBA00022448"/>
    </source>
</evidence>
<evidence type="ECO:0000313" key="6">
    <source>
        <dbReference type="Proteomes" id="UP001329915"/>
    </source>
</evidence>
<dbReference type="GO" id="GO:0016887">
    <property type="term" value="F:ATP hydrolysis activity"/>
    <property type="evidence" value="ECO:0007669"/>
    <property type="project" value="InterPro"/>
</dbReference>
<accession>A0AAU0UMR2</accession>
<keyword evidence="6" id="KW-1185">Reference proteome</keyword>
<dbReference type="Pfam" id="PF00005">
    <property type="entry name" value="ABC_tran"/>
    <property type="match status" value="1"/>
</dbReference>
<feature type="domain" description="ABC transporter" evidence="4">
    <location>
        <begin position="2"/>
        <end position="228"/>
    </location>
</feature>
<dbReference type="Proteomes" id="UP001329915">
    <property type="component" value="Chromosome"/>
</dbReference>
<dbReference type="PANTHER" id="PTHR42939">
    <property type="entry name" value="ABC TRANSPORTER ATP-BINDING PROTEIN ALBC-RELATED"/>
    <property type="match status" value="1"/>
</dbReference>
<gene>
    <name evidence="5" type="ORF">MFMK1_001472</name>
</gene>
<dbReference type="KEGG" id="dbc:MFMK1_001472"/>
<dbReference type="InterPro" id="IPR051782">
    <property type="entry name" value="ABC_Transporter_VariousFunc"/>
</dbReference>
<dbReference type="RefSeq" id="WP_366924493.1">
    <property type="nucleotide sequence ID" value="NZ_CP121694.1"/>
</dbReference>
<dbReference type="InterPro" id="IPR017871">
    <property type="entry name" value="ABC_transporter-like_CS"/>
</dbReference>
<dbReference type="PANTHER" id="PTHR42939:SF1">
    <property type="entry name" value="ABC TRANSPORTER ATP-BINDING PROTEIN ALBC-RELATED"/>
    <property type="match status" value="1"/>
</dbReference>